<sequence>MKHDISLLVESLLVADRLAAEGIVNELTQDVSPISIIETLIVPALEHIGRGWEDGSVALSQVYMGGRICEKMVNILLPPGAPDRKDQPRMALCVLQDHHLLGKQIVYSLLRAAGFELLDYGNISVDEVVKRVKSDGIKVLLISVLMLPSALKIRKVTTAFDDMGLDVKIVVGGAPFKFDDQLFQVVGADAMCTTASSVVPVIEKIMEVSHGN</sequence>
<evidence type="ECO:0000256" key="2">
    <source>
        <dbReference type="ARBA" id="ARBA00023285"/>
    </source>
</evidence>
<dbReference type="InterPro" id="IPR003759">
    <property type="entry name" value="Cbl-bd_cap"/>
</dbReference>
<reference evidence="4 5" key="1">
    <citation type="submission" date="2017-04" db="EMBL/GenBank/DDBJ databases">
        <authorList>
            <person name="Afonso C.L."/>
            <person name="Miller P.J."/>
            <person name="Scott M.A."/>
            <person name="Spackman E."/>
            <person name="Goraichik I."/>
            <person name="Dimitrov K.M."/>
            <person name="Suarez D.L."/>
            <person name="Swayne D.E."/>
        </authorList>
    </citation>
    <scope>NUCLEOTIDE SEQUENCE [LARGE SCALE GENOMIC DNA]</scope>
    <source>
        <strain evidence="4 5">DSM 3385</strain>
    </source>
</reference>
<dbReference type="GO" id="GO:0050667">
    <property type="term" value="P:homocysteine metabolic process"/>
    <property type="evidence" value="ECO:0007669"/>
    <property type="project" value="TreeGrafter"/>
</dbReference>
<dbReference type="Proteomes" id="UP000192418">
    <property type="component" value="Unassembled WGS sequence"/>
</dbReference>
<dbReference type="GO" id="GO:0031419">
    <property type="term" value="F:cobalamin binding"/>
    <property type="evidence" value="ECO:0007669"/>
    <property type="project" value="InterPro"/>
</dbReference>
<dbReference type="GO" id="GO:0008705">
    <property type="term" value="F:methionine synthase activity"/>
    <property type="evidence" value="ECO:0007669"/>
    <property type="project" value="TreeGrafter"/>
</dbReference>
<keyword evidence="1" id="KW-0479">Metal-binding</keyword>
<dbReference type="Gene3D" id="3.40.50.280">
    <property type="entry name" value="Cobalamin-binding domain"/>
    <property type="match status" value="1"/>
</dbReference>
<dbReference type="GO" id="GO:0005829">
    <property type="term" value="C:cytosol"/>
    <property type="evidence" value="ECO:0007669"/>
    <property type="project" value="TreeGrafter"/>
</dbReference>
<evidence type="ECO:0000313" key="5">
    <source>
        <dbReference type="Proteomes" id="UP000192418"/>
    </source>
</evidence>
<dbReference type="Gene3D" id="1.10.1240.10">
    <property type="entry name" value="Methionine synthase domain"/>
    <property type="match status" value="1"/>
</dbReference>
<dbReference type="PANTHER" id="PTHR45833:SF1">
    <property type="entry name" value="METHIONINE SYNTHASE"/>
    <property type="match status" value="1"/>
</dbReference>
<evidence type="ECO:0000313" key="4">
    <source>
        <dbReference type="EMBL" id="SMC61260.1"/>
    </source>
</evidence>
<organism evidence="4 5">
    <name type="scientific">Desulfocicer vacuolatum DSM 3385</name>
    <dbReference type="NCBI Taxonomy" id="1121400"/>
    <lineage>
        <taxon>Bacteria</taxon>
        <taxon>Pseudomonadati</taxon>
        <taxon>Thermodesulfobacteriota</taxon>
        <taxon>Desulfobacteria</taxon>
        <taxon>Desulfobacterales</taxon>
        <taxon>Desulfobacteraceae</taxon>
        <taxon>Desulfocicer</taxon>
    </lineage>
</organism>
<protein>
    <submittedName>
        <fullName evidence="4">Methanogenic corrinoid protein MtbC1</fullName>
    </submittedName>
</protein>
<dbReference type="InterPro" id="IPR050554">
    <property type="entry name" value="Met_Synthase/Corrinoid"/>
</dbReference>
<dbReference type="Pfam" id="PF02310">
    <property type="entry name" value="B12-binding"/>
    <property type="match status" value="1"/>
</dbReference>
<dbReference type="SUPFAM" id="SSF47644">
    <property type="entry name" value="Methionine synthase domain"/>
    <property type="match status" value="1"/>
</dbReference>
<dbReference type="RefSeq" id="WP_084067762.1">
    <property type="nucleotide sequence ID" value="NZ_FWXY01000005.1"/>
</dbReference>
<dbReference type="SUPFAM" id="SSF52242">
    <property type="entry name" value="Cobalamin (vitamin B12)-binding domain"/>
    <property type="match status" value="1"/>
</dbReference>
<dbReference type="Pfam" id="PF02607">
    <property type="entry name" value="B12-binding_2"/>
    <property type="match status" value="1"/>
</dbReference>
<name>A0A1W2AL39_9BACT</name>
<dbReference type="AlphaFoldDB" id="A0A1W2AL39"/>
<dbReference type="GO" id="GO:0046653">
    <property type="term" value="P:tetrahydrofolate metabolic process"/>
    <property type="evidence" value="ECO:0007669"/>
    <property type="project" value="TreeGrafter"/>
</dbReference>
<dbReference type="InterPro" id="IPR036594">
    <property type="entry name" value="Meth_synthase_dom"/>
</dbReference>
<dbReference type="STRING" id="1121400.SAMN02746065_105181"/>
<dbReference type="PANTHER" id="PTHR45833">
    <property type="entry name" value="METHIONINE SYNTHASE"/>
    <property type="match status" value="1"/>
</dbReference>
<gene>
    <name evidence="4" type="ORF">SAMN02746065_105181</name>
</gene>
<keyword evidence="2" id="KW-0170">Cobalt</keyword>
<evidence type="ECO:0000256" key="1">
    <source>
        <dbReference type="ARBA" id="ARBA00022723"/>
    </source>
</evidence>
<dbReference type="OrthoDB" id="5419165at2"/>
<proteinExistence type="predicted"/>
<feature type="domain" description="B12-binding" evidence="3">
    <location>
        <begin position="86"/>
        <end position="212"/>
    </location>
</feature>
<dbReference type="SMART" id="SM01018">
    <property type="entry name" value="B12-binding_2"/>
    <property type="match status" value="1"/>
</dbReference>
<keyword evidence="5" id="KW-1185">Reference proteome</keyword>
<accession>A0A1W2AL39</accession>
<dbReference type="InterPro" id="IPR036724">
    <property type="entry name" value="Cobalamin-bd_sf"/>
</dbReference>
<dbReference type="GO" id="GO:0046872">
    <property type="term" value="F:metal ion binding"/>
    <property type="evidence" value="ECO:0007669"/>
    <property type="project" value="UniProtKB-KW"/>
</dbReference>
<dbReference type="PROSITE" id="PS51332">
    <property type="entry name" value="B12_BINDING"/>
    <property type="match status" value="1"/>
</dbReference>
<dbReference type="InterPro" id="IPR006158">
    <property type="entry name" value="Cobalamin-bd"/>
</dbReference>
<evidence type="ECO:0000259" key="3">
    <source>
        <dbReference type="PROSITE" id="PS51332"/>
    </source>
</evidence>
<dbReference type="EMBL" id="FWXY01000005">
    <property type="protein sequence ID" value="SMC61260.1"/>
    <property type="molecule type" value="Genomic_DNA"/>
</dbReference>